<dbReference type="PANTHER" id="PTHR30163">
    <property type="entry name" value="MEMBRANE-BOUND LYTIC MUREIN TRANSGLYCOSYLASE B"/>
    <property type="match status" value="1"/>
</dbReference>
<dbReference type="Gene3D" id="1.10.530.10">
    <property type="match status" value="1"/>
</dbReference>
<dbReference type="InterPro" id="IPR011970">
    <property type="entry name" value="MltB_2"/>
</dbReference>
<dbReference type="EMBL" id="JABURY010000006">
    <property type="protein sequence ID" value="MBC9130304.1"/>
    <property type="molecule type" value="Genomic_DNA"/>
</dbReference>
<dbReference type="InterPro" id="IPR031304">
    <property type="entry name" value="SLT_2"/>
</dbReference>
<protein>
    <submittedName>
        <fullName evidence="2">Lytic murein transglycosylase</fullName>
    </submittedName>
</protein>
<name>A0ABR7QVR5_9GAMM</name>
<evidence type="ECO:0000259" key="1">
    <source>
        <dbReference type="Pfam" id="PF13406"/>
    </source>
</evidence>
<organism evidence="2 3">
    <name type="scientific">Frischella japonica</name>
    <dbReference type="NCBI Taxonomy" id="2741544"/>
    <lineage>
        <taxon>Bacteria</taxon>
        <taxon>Pseudomonadati</taxon>
        <taxon>Pseudomonadota</taxon>
        <taxon>Gammaproteobacteria</taxon>
        <taxon>Orbales</taxon>
        <taxon>Orbaceae</taxon>
        <taxon>Frischella</taxon>
    </lineage>
</organism>
<dbReference type="SUPFAM" id="SSF53955">
    <property type="entry name" value="Lysozyme-like"/>
    <property type="match status" value="1"/>
</dbReference>
<dbReference type="Gene3D" id="1.10.8.350">
    <property type="entry name" value="Bacterial muramidase"/>
    <property type="match status" value="1"/>
</dbReference>
<dbReference type="Pfam" id="PF13406">
    <property type="entry name" value="SLT_2"/>
    <property type="match status" value="1"/>
</dbReference>
<sequence>MLFVTSCESETANLTTNQSLFSFHKPREERYFSDYVTMLKKYAKAQGIDNQTIDLAFDNIHYIEHVVTADKSQPEKKSSINDYLAQRVSSARINLAKQKYLQYHNQLSDATLLTNIPQPYILALWGVESGYGKYQGKEDIVSALSTLAFEGRREPFFLKELIAALTILQNGHIQKNEFKGSWAGAMGQNQFMPSSYLAFGLDGDGDGKIDIWNNLSDIFASIGNYLATIGWNEKEGWGVKVKLPDNFDLAQVGLDNDKAKSIDDWLKNGITIDNVKMITNNQTKAWLIIPDADSLEGYLVFNNFKTLMHWNRSYHFAINVGMIADSLVGGNLNTRVGKQ</sequence>
<evidence type="ECO:0000313" key="3">
    <source>
        <dbReference type="Proteomes" id="UP000651208"/>
    </source>
</evidence>
<proteinExistence type="predicted"/>
<gene>
    <name evidence="2" type="ORF">FcAc13_03160</name>
</gene>
<dbReference type="Proteomes" id="UP000651208">
    <property type="component" value="Unassembled WGS sequence"/>
</dbReference>
<comment type="caution">
    <text evidence="2">The sequence shown here is derived from an EMBL/GenBank/DDBJ whole genome shotgun (WGS) entry which is preliminary data.</text>
</comment>
<feature type="domain" description="Transglycosylase SLT" evidence="1">
    <location>
        <begin position="32"/>
        <end position="325"/>
    </location>
</feature>
<accession>A0ABR7QVR5</accession>
<evidence type="ECO:0000313" key="2">
    <source>
        <dbReference type="EMBL" id="MBC9130304.1"/>
    </source>
</evidence>
<dbReference type="CDD" id="cd13399">
    <property type="entry name" value="Slt35-like"/>
    <property type="match status" value="1"/>
</dbReference>
<dbReference type="PANTHER" id="PTHR30163:SF8">
    <property type="entry name" value="LYTIC MUREIN TRANSGLYCOSYLASE"/>
    <property type="match status" value="1"/>
</dbReference>
<reference evidence="2 3" key="1">
    <citation type="submission" date="2020-06" db="EMBL/GenBank/DDBJ databases">
        <title>Frischella cerana isolated from Apis cerana gut homogenate.</title>
        <authorList>
            <person name="Wolter L.A."/>
            <person name="Suenami S."/>
            <person name="Miyazaki R."/>
        </authorList>
    </citation>
    <scope>NUCLEOTIDE SEQUENCE [LARGE SCALE GENOMIC DNA]</scope>
    <source>
        <strain evidence="2 3">Ac13</strain>
    </source>
</reference>
<dbReference type="InterPro" id="IPR043426">
    <property type="entry name" value="MltB-like"/>
</dbReference>
<dbReference type="NCBIfam" id="TIGR02283">
    <property type="entry name" value="MltB_2"/>
    <property type="match status" value="1"/>
</dbReference>
<dbReference type="InterPro" id="IPR023346">
    <property type="entry name" value="Lysozyme-like_dom_sf"/>
</dbReference>
<keyword evidence="3" id="KW-1185">Reference proteome</keyword>